<dbReference type="PANTHER" id="PTHR42850:SF11">
    <property type="entry name" value="BIS(5'-NUCLEOSYL)-TETRAPHOSPHATASE [SYMMETRICAL]"/>
    <property type="match status" value="1"/>
</dbReference>
<dbReference type="GO" id="GO:0110154">
    <property type="term" value="P:RNA decapping"/>
    <property type="evidence" value="ECO:0007669"/>
    <property type="project" value="TreeGrafter"/>
</dbReference>
<dbReference type="GO" id="GO:0008803">
    <property type="term" value="F:bis(5'-nucleosyl)-tetraphosphatase (symmetrical) activity"/>
    <property type="evidence" value="ECO:0007669"/>
    <property type="project" value="TreeGrafter"/>
</dbReference>
<dbReference type="EMBL" id="JAUUIA010001031">
    <property type="protein sequence ID" value="MDP0971649.1"/>
    <property type="molecule type" value="Genomic_DNA"/>
</dbReference>
<reference evidence="2" key="1">
    <citation type="submission" date="2023-07" db="EMBL/GenBank/DDBJ databases">
        <authorList>
            <person name="Peng Z."/>
        </authorList>
    </citation>
    <scope>NUCLEOTIDE SEQUENCE</scope>
    <source>
        <strain evidence="2">KP219</strain>
    </source>
</reference>
<gene>
    <name evidence="2" type="ORF">Q6294_32415</name>
</gene>
<sequence>MTTYAIGDLQGCHAEVVELLEPLDFDPRNDRLWLAGDLVHRGPGSLDCLR</sequence>
<dbReference type="Pfam" id="PF00149">
    <property type="entry name" value="Metallophos"/>
    <property type="match status" value="1"/>
</dbReference>
<name>A0AAW8AQY9_KLEPN</name>
<dbReference type="InterPro" id="IPR004843">
    <property type="entry name" value="Calcineurin-like_PHP"/>
</dbReference>
<accession>A0AAW8AQY9</accession>
<evidence type="ECO:0000259" key="1">
    <source>
        <dbReference type="Pfam" id="PF00149"/>
    </source>
</evidence>
<dbReference type="InterPro" id="IPR029052">
    <property type="entry name" value="Metallo-depent_PP-like"/>
</dbReference>
<evidence type="ECO:0000313" key="3">
    <source>
        <dbReference type="Proteomes" id="UP001244490"/>
    </source>
</evidence>
<dbReference type="PANTHER" id="PTHR42850">
    <property type="entry name" value="METALLOPHOSPHOESTERASE"/>
    <property type="match status" value="1"/>
</dbReference>
<feature type="domain" description="Calcineurin-like phosphoesterase" evidence="1">
    <location>
        <begin position="1"/>
        <end position="48"/>
    </location>
</feature>
<protein>
    <submittedName>
        <fullName evidence="2">Metallophosphoesterase</fullName>
    </submittedName>
</protein>
<dbReference type="GO" id="GO:0016791">
    <property type="term" value="F:phosphatase activity"/>
    <property type="evidence" value="ECO:0007669"/>
    <property type="project" value="TreeGrafter"/>
</dbReference>
<dbReference type="GO" id="GO:0005737">
    <property type="term" value="C:cytoplasm"/>
    <property type="evidence" value="ECO:0007669"/>
    <property type="project" value="TreeGrafter"/>
</dbReference>
<dbReference type="Proteomes" id="UP001244490">
    <property type="component" value="Unassembled WGS sequence"/>
</dbReference>
<organism evidence="2 3">
    <name type="scientific">Klebsiella pneumoniae</name>
    <dbReference type="NCBI Taxonomy" id="573"/>
    <lineage>
        <taxon>Bacteria</taxon>
        <taxon>Pseudomonadati</taxon>
        <taxon>Pseudomonadota</taxon>
        <taxon>Gammaproteobacteria</taxon>
        <taxon>Enterobacterales</taxon>
        <taxon>Enterobacteriaceae</taxon>
        <taxon>Klebsiella/Raoultella group</taxon>
        <taxon>Klebsiella</taxon>
        <taxon>Klebsiella pneumoniae complex</taxon>
    </lineage>
</organism>
<comment type="caution">
    <text evidence="2">The sequence shown here is derived from an EMBL/GenBank/DDBJ whole genome shotgun (WGS) entry which is preliminary data.</text>
</comment>
<evidence type="ECO:0000313" key="2">
    <source>
        <dbReference type="EMBL" id="MDP0971649.1"/>
    </source>
</evidence>
<feature type="non-terminal residue" evidence="2">
    <location>
        <position position="50"/>
    </location>
</feature>
<dbReference type="AlphaFoldDB" id="A0AAW8AQY9"/>
<dbReference type="InterPro" id="IPR050126">
    <property type="entry name" value="Ap4A_hydrolase"/>
</dbReference>
<proteinExistence type="predicted"/>
<dbReference type="SUPFAM" id="SSF56300">
    <property type="entry name" value="Metallo-dependent phosphatases"/>
    <property type="match status" value="1"/>
</dbReference>
<dbReference type="Gene3D" id="3.60.21.10">
    <property type="match status" value="1"/>
</dbReference>
<dbReference type="RefSeq" id="WP_305202678.1">
    <property type="nucleotide sequence ID" value="NZ_JAUUIA010001031.1"/>
</dbReference>